<feature type="transmembrane region" description="Helical" evidence="5">
    <location>
        <begin position="471"/>
        <end position="493"/>
    </location>
</feature>
<evidence type="ECO:0000256" key="3">
    <source>
        <dbReference type="ARBA" id="ARBA00022989"/>
    </source>
</evidence>
<protein>
    <submittedName>
        <fullName evidence="6">AAEL001687-PA</fullName>
    </submittedName>
</protein>
<dbReference type="Pfam" id="PF07690">
    <property type="entry name" value="MFS_1"/>
    <property type="match status" value="1"/>
</dbReference>
<keyword evidence="3 5" id="KW-1133">Transmembrane helix</keyword>
<name>A0A1S4EZH6_AEDAE</name>
<dbReference type="GO" id="GO:0022857">
    <property type="term" value="F:transmembrane transporter activity"/>
    <property type="evidence" value="ECO:0007669"/>
    <property type="project" value="InterPro"/>
</dbReference>
<feature type="transmembrane region" description="Helical" evidence="5">
    <location>
        <begin position="244"/>
        <end position="265"/>
    </location>
</feature>
<feature type="transmembrane region" description="Helical" evidence="5">
    <location>
        <begin position="437"/>
        <end position="459"/>
    </location>
</feature>
<dbReference type="EMBL" id="CH477224">
    <property type="protein sequence ID" value="EAT47176.1"/>
    <property type="molecule type" value="Genomic_DNA"/>
</dbReference>
<reference evidence="6" key="1">
    <citation type="submission" date="2005-10" db="EMBL/GenBank/DDBJ databases">
        <authorList>
            <person name="Loftus B.J."/>
            <person name="Nene V.M."/>
            <person name="Hannick L.I."/>
            <person name="Bidwell S."/>
            <person name="Haas B."/>
            <person name="Amedeo P."/>
            <person name="Orvis J."/>
            <person name="Wortman J.R."/>
            <person name="White O.R."/>
            <person name="Salzberg S."/>
            <person name="Shumway M."/>
            <person name="Koo H."/>
            <person name="Zhao Y."/>
            <person name="Holmes M."/>
            <person name="Miller J."/>
            <person name="Schatz M."/>
            <person name="Pop M."/>
            <person name="Pai G."/>
            <person name="Utterback T."/>
            <person name="Rogers Y.-H."/>
            <person name="Kravitz S."/>
            <person name="Fraser C.M."/>
        </authorList>
    </citation>
    <scope>NUCLEOTIDE SEQUENCE</scope>
    <source>
        <strain evidence="6">Liverpool</strain>
    </source>
</reference>
<proteinExistence type="predicted"/>
<feature type="transmembrane region" description="Helical" evidence="5">
    <location>
        <begin position="216"/>
        <end position="238"/>
    </location>
</feature>
<feature type="transmembrane region" description="Helical" evidence="5">
    <location>
        <begin position="116"/>
        <end position="135"/>
    </location>
</feature>
<dbReference type="InterPro" id="IPR036259">
    <property type="entry name" value="MFS_trans_sf"/>
</dbReference>
<sequence>MDSEGSSKTTSTASVNCIDEDTPLLARSNSGSGSSSATSVVAETSKKRQCLSLEPVAVALCFGWSMSGIVLSNQIIHQTCWYMGYNASLCATLGANSNATGAKELEALVQPTVAKITMTSSIITSVIPALCGLFLGPWSDKFGRKPVMIIPCVGYIVSYVTKAIICQASSLLPLNPWLYVYADIPAAISGGTTVFYAGMFSYLADVSNEGNRAVRMGMLQGSSLGGAFVGMLSSSFILQLTNTATVFMISASMMLFGMAYVLFLIEDSVDRSTDNLRLGRYRKFREIFRLDLVMDIFNTFFKARSGYDRGIIWLTVVIGAFSVLGSGGSNIFYLFTRNKFNWTLEQYTMWQSADLLSIIVGNFLGILILKKVFKLPDIAIAFVSVLCFSGDSFIKGLASHGWQLYLATGVTPLKGTEGAALMTLSSNILPSHDIAKVYSMAMSLTATVPLAAAPLFTYIYNQTLTTAPEAFNFVASGIYAVNILFVGIIHILLKNRQCHQRLHPVEESDREVIA</sequence>
<evidence type="ECO:0000256" key="2">
    <source>
        <dbReference type="ARBA" id="ARBA00022692"/>
    </source>
</evidence>
<dbReference type="GO" id="GO:0016020">
    <property type="term" value="C:membrane"/>
    <property type="evidence" value="ECO:0007669"/>
    <property type="project" value="UniProtKB-SubCell"/>
</dbReference>
<dbReference type="Gene3D" id="1.20.1250.20">
    <property type="entry name" value="MFS general substrate transporter like domains"/>
    <property type="match status" value="1"/>
</dbReference>
<keyword evidence="4 5" id="KW-0472">Membrane</keyword>
<reference evidence="6" key="3">
    <citation type="submission" date="2012-09" db="EMBL/GenBank/DDBJ databases">
        <authorList>
            <consortium name="VectorBase"/>
        </authorList>
    </citation>
    <scope>NUCLEOTIDE SEQUENCE</scope>
    <source>
        <strain evidence="6">Liverpool</strain>
    </source>
</reference>
<dbReference type="PANTHER" id="PTHR23507:SF39">
    <property type="entry name" value="GH23453P-RELATED"/>
    <property type="match status" value="1"/>
</dbReference>
<organism evidence="6 7">
    <name type="scientific">Aedes aegypti</name>
    <name type="common">Yellowfever mosquito</name>
    <name type="synonym">Culex aegypti</name>
    <dbReference type="NCBI Taxonomy" id="7159"/>
    <lineage>
        <taxon>Eukaryota</taxon>
        <taxon>Metazoa</taxon>
        <taxon>Ecdysozoa</taxon>
        <taxon>Arthropoda</taxon>
        <taxon>Hexapoda</taxon>
        <taxon>Insecta</taxon>
        <taxon>Pterygota</taxon>
        <taxon>Neoptera</taxon>
        <taxon>Endopterygota</taxon>
        <taxon>Diptera</taxon>
        <taxon>Nematocera</taxon>
        <taxon>Culicoidea</taxon>
        <taxon>Culicidae</taxon>
        <taxon>Culicinae</taxon>
        <taxon>Aedini</taxon>
        <taxon>Aedes</taxon>
        <taxon>Stegomyia</taxon>
    </lineage>
</organism>
<reference evidence="6" key="2">
    <citation type="journal article" date="2007" name="Science">
        <title>Genome sequence of Aedes aegypti, a major arbovirus vector.</title>
        <authorList>
            <person name="Nene V."/>
            <person name="Wortman J.R."/>
            <person name="Lawson D."/>
            <person name="Haas B."/>
            <person name="Kodira C."/>
            <person name="Tu Z.J."/>
            <person name="Loftus B."/>
            <person name="Xi Z."/>
            <person name="Megy K."/>
            <person name="Grabherr M."/>
            <person name="Ren Q."/>
            <person name="Zdobnov E.M."/>
            <person name="Lobo N.F."/>
            <person name="Campbell K.S."/>
            <person name="Brown S.E."/>
            <person name="Bonaldo M.F."/>
            <person name="Zhu J."/>
            <person name="Sinkins S.P."/>
            <person name="Hogenkamp D.G."/>
            <person name="Amedeo P."/>
            <person name="Arensburger P."/>
            <person name="Atkinson P.W."/>
            <person name="Bidwell S."/>
            <person name="Biedler J."/>
            <person name="Birney E."/>
            <person name="Bruggner R.V."/>
            <person name="Costas J."/>
            <person name="Coy M.R."/>
            <person name="Crabtree J."/>
            <person name="Crawford M."/>
            <person name="Debruyn B."/>
            <person name="Decaprio D."/>
            <person name="Eiglmeier K."/>
            <person name="Eisenstadt E."/>
            <person name="El-Dorry H."/>
            <person name="Gelbart W.M."/>
            <person name="Gomes S.L."/>
            <person name="Hammond M."/>
            <person name="Hannick L.I."/>
            <person name="Hogan J.R."/>
            <person name="Holmes M.H."/>
            <person name="Jaffe D."/>
            <person name="Johnston J.S."/>
            <person name="Kennedy R.C."/>
            <person name="Koo H."/>
            <person name="Kravitz S."/>
            <person name="Kriventseva E.V."/>
            <person name="Kulp D."/>
            <person name="Labutti K."/>
            <person name="Lee E."/>
            <person name="Li S."/>
            <person name="Lovin D.D."/>
            <person name="Mao C."/>
            <person name="Mauceli E."/>
            <person name="Menck C.F."/>
            <person name="Miller J.R."/>
            <person name="Montgomery P."/>
            <person name="Mori A."/>
            <person name="Nascimento A.L."/>
            <person name="Naveira H.F."/>
            <person name="Nusbaum C."/>
            <person name="O'leary S."/>
            <person name="Orvis J."/>
            <person name="Pertea M."/>
            <person name="Quesneville H."/>
            <person name="Reidenbach K.R."/>
            <person name="Rogers Y.H."/>
            <person name="Roth C.W."/>
            <person name="Schneider J.R."/>
            <person name="Schatz M."/>
            <person name="Shumway M."/>
            <person name="Stanke M."/>
            <person name="Stinson E.O."/>
            <person name="Tubio J.M."/>
            <person name="Vanzee J.P."/>
            <person name="Verjovski-Almeida S."/>
            <person name="Werner D."/>
            <person name="White O."/>
            <person name="Wyder S."/>
            <person name="Zeng Q."/>
            <person name="Zhao Q."/>
            <person name="Zhao Y."/>
            <person name="Hill C.A."/>
            <person name="Raikhel A.S."/>
            <person name="Soares M.B."/>
            <person name="Knudson D.L."/>
            <person name="Lee N.H."/>
            <person name="Galagan J."/>
            <person name="Salzberg S.L."/>
            <person name="Paulsen I.T."/>
            <person name="Dimopoulos G."/>
            <person name="Collins F.H."/>
            <person name="Birren B."/>
            <person name="Fraser-Liggett C.M."/>
            <person name="Severson D.W."/>
        </authorList>
    </citation>
    <scope>NUCLEOTIDE SEQUENCE [LARGE SCALE GENOMIC DNA]</scope>
    <source>
        <strain evidence="6">Liverpool</strain>
    </source>
</reference>
<feature type="transmembrane region" description="Helical" evidence="5">
    <location>
        <begin position="184"/>
        <end position="204"/>
    </location>
</feature>
<dbReference type="OrthoDB" id="430300at2759"/>
<evidence type="ECO:0000256" key="5">
    <source>
        <dbReference type="SAM" id="Phobius"/>
    </source>
</evidence>
<feature type="transmembrane region" description="Helical" evidence="5">
    <location>
        <begin position="347"/>
        <end position="369"/>
    </location>
</feature>
<dbReference type="KEGG" id="aag:5571819"/>
<dbReference type="SUPFAM" id="SSF103473">
    <property type="entry name" value="MFS general substrate transporter"/>
    <property type="match status" value="1"/>
</dbReference>
<feature type="transmembrane region" description="Helical" evidence="5">
    <location>
        <begin position="311"/>
        <end position="335"/>
    </location>
</feature>
<comment type="subcellular location">
    <subcellularLocation>
        <location evidence="1">Membrane</location>
        <topology evidence="1">Multi-pass membrane protein</topology>
    </subcellularLocation>
</comment>
<dbReference type="InterPro" id="IPR011701">
    <property type="entry name" value="MFS"/>
</dbReference>
<dbReference type="OMA" id="CTFEPIL"/>
<evidence type="ECO:0000256" key="1">
    <source>
        <dbReference type="ARBA" id="ARBA00004141"/>
    </source>
</evidence>
<evidence type="ECO:0000313" key="6">
    <source>
        <dbReference type="EMBL" id="EAT47176.1"/>
    </source>
</evidence>
<feature type="transmembrane region" description="Helical" evidence="5">
    <location>
        <begin position="147"/>
        <end position="172"/>
    </location>
</feature>
<gene>
    <name evidence="6" type="ORF">AaeL_AAEL001687</name>
</gene>
<accession>A0A1S4EZH6</accession>
<evidence type="ECO:0000256" key="4">
    <source>
        <dbReference type="ARBA" id="ARBA00023136"/>
    </source>
</evidence>
<dbReference type="PANTHER" id="PTHR23507">
    <property type="entry name" value="ZGC:174356"/>
    <property type="match status" value="1"/>
</dbReference>
<keyword evidence="2 5" id="KW-0812">Transmembrane</keyword>
<dbReference type="HOGENOM" id="CLU_028365_4_1_1"/>
<dbReference type="Proteomes" id="UP000682892">
    <property type="component" value="Chromosome 1"/>
</dbReference>
<evidence type="ECO:0000313" key="7">
    <source>
        <dbReference type="Proteomes" id="UP000682892"/>
    </source>
</evidence>
<feature type="transmembrane region" description="Helical" evidence="5">
    <location>
        <begin position="56"/>
        <end position="76"/>
    </location>
</feature>
<dbReference type="AlphaFoldDB" id="A0A1S4EZH6"/>